<protein>
    <submittedName>
        <fullName evidence="2">Serine/threonine protein phosphatase 1</fullName>
    </submittedName>
</protein>
<dbReference type="GO" id="GO:0008803">
    <property type="term" value="F:bis(5'-nucleosyl)-tetraphosphatase (symmetrical) activity"/>
    <property type="evidence" value="ECO:0007669"/>
    <property type="project" value="TreeGrafter"/>
</dbReference>
<evidence type="ECO:0000313" key="2">
    <source>
        <dbReference type="EMBL" id="SMQ62436.1"/>
    </source>
</evidence>
<dbReference type="InterPro" id="IPR004843">
    <property type="entry name" value="Calcineurin-like_PHP"/>
</dbReference>
<gene>
    <name evidence="2" type="ORF">SAMN06297468_0700</name>
</gene>
<dbReference type="GO" id="GO:0110154">
    <property type="term" value="P:RNA decapping"/>
    <property type="evidence" value="ECO:0007669"/>
    <property type="project" value="TreeGrafter"/>
</dbReference>
<dbReference type="Pfam" id="PF00149">
    <property type="entry name" value="Metallophos"/>
    <property type="match status" value="1"/>
</dbReference>
<sequence length="269" mass="30353">MIFDPLSKLFASGTSKAPRPAVPDGERYYVIGDIHGRLDLLVALAGAIEHHDENADPADSTVVFLGDLVDRGPDSAGVIEFAREWQSRRKVRLLAGNHEEMFLESFEDKEVLRHFLKHGGRETILSYGISRKEFNDLSVKQLFKRLPEIVPQEDRDYLASFEEMIIAGDYVFVHAGIDPATPLAEQRRRDMLWIRDRFLRDAGPFEKVVVHGHTIFEEVSDTGHRIGIDTGAFRTGVLTALMLDGTRRQQIKAVATPDGIKLIQEEEYA</sequence>
<dbReference type="InterPro" id="IPR029052">
    <property type="entry name" value="Metallo-depent_PP-like"/>
</dbReference>
<proteinExistence type="predicted"/>
<keyword evidence="3" id="KW-1185">Reference proteome</keyword>
<dbReference type="PANTHER" id="PTHR42850">
    <property type="entry name" value="METALLOPHOSPHOESTERASE"/>
    <property type="match status" value="1"/>
</dbReference>
<evidence type="ECO:0000259" key="1">
    <source>
        <dbReference type="Pfam" id="PF00149"/>
    </source>
</evidence>
<dbReference type="Gene3D" id="3.60.21.10">
    <property type="match status" value="1"/>
</dbReference>
<feature type="domain" description="Calcineurin-like phosphoesterase" evidence="1">
    <location>
        <begin position="27"/>
        <end position="216"/>
    </location>
</feature>
<name>A0A1Y6EJ69_9SPHN</name>
<dbReference type="InterPro" id="IPR050126">
    <property type="entry name" value="Ap4A_hydrolase"/>
</dbReference>
<dbReference type="PANTHER" id="PTHR42850:SF4">
    <property type="entry name" value="ZINC-DEPENDENT ENDOPOLYPHOSPHATASE"/>
    <property type="match status" value="1"/>
</dbReference>
<organism evidence="2 3">
    <name type="scientific">Altererythrobacter xiamenensis</name>
    <dbReference type="NCBI Taxonomy" id="1316679"/>
    <lineage>
        <taxon>Bacteria</taxon>
        <taxon>Pseudomonadati</taxon>
        <taxon>Pseudomonadota</taxon>
        <taxon>Alphaproteobacteria</taxon>
        <taxon>Sphingomonadales</taxon>
        <taxon>Erythrobacteraceae</taxon>
        <taxon>Altererythrobacter</taxon>
    </lineage>
</organism>
<dbReference type="CDD" id="cd00144">
    <property type="entry name" value="MPP_PPP_family"/>
    <property type="match status" value="1"/>
</dbReference>
<accession>A0A1Y6EJ69</accession>
<dbReference type="Proteomes" id="UP000194420">
    <property type="component" value="Unassembled WGS sequence"/>
</dbReference>
<dbReference type="OrthoDB" id="9807890at2"/>
<evidence type="ECO:0000313" key="3">
    <source>
        <dbReference type="Proteomes" id="UP000194420"/>
    </source>
</evidence>
<dbReference type="GO" id="GO:0005737">
    <property type="term" value="C:cytoplasm"/>
    <property type="evidence" value="ECO:0007669"/>
    <property type="project" value="TreeGrafter"/>
</dbReference>
<reference evidence="3" key="1">
    <citation type="submission" date="2017-04" db="EMBL/GenBank/DDBJ databases">
        <authorList>
            <person name="Varghese N."/>
            <person name="Submissions S."/>
        </authorList>
    </citation>
    <scope>NUCLEOTIDE SEQUENCE [LARGE SCALE GENOMIC DNA]</scope>
</reference>
<dbReference type="SUPFAM" id="SSF56300">
    <property type="entry name" value="Metallo-dependent phosphatases"/>
    <property type="match status" value="1"/>
</dbReference>
<dbReference type="EMBL" id="FXWG01000001">
    <property type="protein sequence ID" value="SMQ62436.1"/>
    <property type="molecule type" value="Genomic_DNA"/>
</dbReference>
<dbReference type="GO" id="GO:0016791">
    <property type="term" value="F:phosphatase activity"/>
    <property type="evidence" value="ECO:0007669"/>
    <property type="project" value="TreeGrafter"/>
</dbReference>
<dbReference type="AlphaFoldDB" id="A0A1Y6EJ69"/>